<dbReference type="Proteomes" id="UP000798662">
    <property type="component" value="Chromosome 2"/>
</dbReference>
<reference evidence="1" key="1">
    <citation type="submission" date="2019-11" db="EMBL/GenBank/DDBJ databases">
        <title>Nori genome reveals adaptations in red seaweeds to the harsh intertidal environment.</title>
        <authorList>
            <person name="Wang D."/>
            <person name="Mao Y."/>
        </authorList>
    </citation>
    <scope>NUCLEOTIDE SEQUENCE</scope>
    <source>
        <tissue evidence="1">Gametophyte</tissue>
    </source>
</reference>
<dbReference type="EMBL" id="CM020619">
    <property type="protein sequence ID" value="KAK1864642.1"/>
    <property type="molecule type" value="Genomic_DNA"/>
</dbReference>
<evidence type="ECO:0000313" key="2">
    <source>
        <dbReference type="Proteomes" id="UP000798662"/>
    </source>
</evidence>
<evidence type="ECO:0000313" key="1">
    <source>
        <dbReference type="EMBL" id="KAK1864642.1"/>
    </source>
</evidence>
<gene>
    <name evidence="1" type="ORF">I4F81_007186</name>
</gene>
<keyword evidence="2" id="KW-1185">Reference proteome</keyword>
<comment type="caution">
    <text evidence="1">The sequence shown here is derived from an EMBL/GenBank/DDBJ whole genome shotgun (WGS) entry which is preliminary data.</text>
</comment>
<organism evidence="1 2">
    <name type="scientific">Pyropia yezoensis</name>
    <name type="common">Susabi-nori</name>
    <name type="synonym">Porphyra yezoensis</name>
    <dbReference type="NCBI Taxonomy" id="2788"/>
    <lineage>
        <taxon>Eukaryota</taxon>
        <taxon>Rhodophyta</taxon>
        <taxon>Bangiophyceae</taxon>
        <taxon>Bangiales</taxon>
        <taxon>Bangiaceae</taxon>
        <taxon>Pyropia</taxon>
    </lineage>
</organism>
<protein>
    <submittedName>
        <fullName evidence="1">Uncharacterized protein</fullName>
    </submittedName>
</protein>
<sequence>MPSPTAVPTPSRTPVPTSSPTPVLTPNPSPVGTPSASPTTAATAPTTAATATPSATLGSTPAATVVATPTATAEATPTATAAATPTATAAETPPVTSTETPTATPMTTPTPAATPPPTAGGSFQATTFLSGDSAGADRVTATDATGAPVTYTLTYDVTLRAAGVVALGAAAASRIASVTCTSAGAGGPAVRVQLVPGALDSAAGTASVANLYPPGSVLAIDGDVFGCDLGGDLAPGAGVSDAYLLITGGLGSADDATLTGFVENFLSLFDDATVRVEAESAAVARPAADVPAPPVWGAGGGATAGGVLAVGAAADHPPAGVAVHPSGRQLEATFQRELVLDRLTVGVSAIFSSSASLELYDFSFRRRDFSLSIDVRGTSDESIEVGTTVDLDATSSGERLFNPFPGVPVFGVRVPFLGALAGLPPVRLGISLELPIRLQYDATIAGPITSLAATSVYATGRRQFRFRLAGPLSSLSFSSTGSVVTPATISGTTSDALTSIFDGNVPDVAVSLTLGLFFVPTIAFDVPYLRVTAETEAGVDARARSSIGQRGLGLMDLPAPVEPIAGSLCDECTRLQFSAALVTAPQVVSRGFISGSQGGAASIEVPALRLPLYTDCQVRLVEGVVSERGGELTDEAPVE</sequence>
<accession>A0ACC3C498</accession>
<name>A0ACC3C498_PYRYE</name>
<proteinExistence type="predicted"/>